<evidence type="ECO:0000313" key="2">
    <source>
        <dbReference type="EMBL" id="SHH40754.1"/>
    </source>
</evidence>
<reference evidence="2 3" key="1">
    <citation type="submission" date="2016-11" db="EMBL/GenBank/DDBJ databases">
        <authorList>
            <person name="Jaros S."/>
            <person name="Januszkiewicz K."/>
            <person name="Wedrychowicz H."/>
        </authorList>
    </citation>
    <scope>NUCLEOTIDE SEQUENCE [LARGE SCALE GENOMIC DNA]</scope>
    <source>
        <strain evidence="2 3">CGMCC 1.10190</strain>
    </source>
</reference>
<accession>A0A1M5SQA2</accession>
<keyword evidence="1" id="KW-1133">Transmembrane helix</keyword>
<dbReference type="AlphaFoldDB" id="A0A1M5SQA2"/>
<evidence type="ECO:0008006" key="4">
    <source>
        <dbReference type="Google" id="ProtNLM"/>
    </source>
</evidence>
<protein>
    <recommendedName>
        <fullName evidence="4">PepSY-associated TM region</fullName>
    </recommendedName>
</protein>
<dbReference type="InterPro" id="IPR032307">
    <property type="entry name" value="PepSY_TM-like_2"/>
</dbReference>
<organism evidence="2 3">
    <name type="scientific">Pollutimonas bauzanensis</name>
    <dbReference type="NCBI Taxonomy" id="658167"/>
    <lineage>
        <taxon>Bacteria</taxon>
        <taxon>Pseudomonadati</taxon>
        <taxon>Pseudomonadota</taxon>
        <taxon>Betaproteobacteria</taxon>
        <taxon>Burkholderiales</taxon>
        <taxon>Alcaligenaceae</taxon>
        <taxon>Pollutimonas</taxon>
    </lineage>
</organism>
<dbReference type="RefSeq" id="WP_073102339.1">
    <property type="nucleotide sequence ID" value="NZ_FQXE01000003.1"/>
</dbReference>
<dbReference type="Pfam" id="PF16357">
    <property type="entry name" value="PepSY_TM_like_2"/>
    <property type="match status" value="1"/>
</dbReference>
<evidence type="ECO:0000256" key="1">
    <source>
        <dbReference type="SAM" id="Phobius"/>
    </source>
</evidence>
<feature type="transmembrane region" description="Helical" evidence="1">
    <location>
        <begin position="156"/>
        <end position="178"/>
    </location>
</feature>
<evidence type="ECO:0000313" key="3">
    <source>
        <dbReference type="Proteomes" id="UP000184226"/>
    </source>
</evidence>
<keyword evidence="3" id="KW-1185">Reference proteome</keyword>
<name>A0A1M5SQA2_9BURK</name>
<dbReference type="Proteomes" id="UP000184226">
    <property type="component" value="Unassembled WGS sequence"/>
</dbReference>
<dbReference type="OrthoDB" id="27171at2"/>
<proteinExistence type="predicted"/>
<dbReference type="PANTHER" id="PTHR40115">
    <property type="entry name" value="INNER MEMBRANE PROTEIN WITH PEPSY TM HELIX"/>
    <property type="match status" value="1"/>
</dbReference>
<feature type="transmembrane region" description="Helical" evidence="1">
    <location>
        <begin position="190"/>
        <end position="208"/>
    </location>
</feature>
<keyword evidence="1" id="KW-0472">Membrane</keyword>
<sequence>MSSIPSSRRRSYWLKTLHQWHWMSAALSLTGLILFAATGLTLNNAAWIEASPKTLSRTLALPEELAATLAPDASAQKKRPLPGPVRAWLDQQLGIHIGDRSAEFSPNEIYLSLPEPGADAWLSIDVASGAVEYEYSSRGWVAYFNDLHKGRHAGAIWSWFIDVFAVACLVFAFTGLFLVKLHAANRPATWPLLSLGLVLPIVLMLLFIH</sequence>
<keyword evidence="1" id="KW-0812">Transmembrane</keyword>
<gene>
    <name evidence="2" type="ORF">SAMN04488135_103148</name>
</gene>
<dbReference type="EMBL" id="FQXE01000003">
    <property type="protein sequence ID" value="SHH40754.1"/>
    <property type="molecule type" value="Genomic_DNA"/>
</dbReference>
<dbReference type="PANTHER" id="PTHR40115:SF1">
    <property type="entry name" value="INNER MEMBRANE PROTEIN WITH PEPSY TM HELIX"/>
    <property type="match status" value="1"/>
</dbReference>
<dbReference type="STRING" id="658167.SAMN04488135_103148"/>
<feature type="transmembrane region" description="Helical" evidence="1">
    <location>
        <begin position="20"/>
        <end position="42"/>
    </location>
</feature>